<sequence>MRIDNAALAVVRDHFDRSMYSLLDHRMSLELRPSPTGFPKYEALRRIVARLAPAQRTLFRMFRLGETVDDAAFRGAFPAEVAAALRTGELVVGGPDGWRSADLLVVPAQRMLLITGVPAGYPTAVRRPPKAVFDLSTSFVAAALPASLAGCRVLDVCSGTGVQALLCAARGAREVLGLELNESAVTIARANAVLNGLTDRVRFRRSDLLAALEPGERFDFVVANLPYAPALDPDHRPSTVAEIGNRLLWPLLTELPPHLADAARGIVATWRSVGHAGRTYQLESIAARLAEHGCAVAAYVDPVFDTVDGVLDLLRTEVGSRSDADLLMAELRALLESESVAMDGFYNQLVQFRHTGGRAVPQEAVTFGLS</sequence>
<feature type="domain" description="Methyltransferase" evidence="1">
    <location>
        <begin position="153"/>
        <end position="244"/>
    </location>
</feature>
<dbReference type="SUPFAM" id="SSF53335">
    <property type="entry name" value="S-adenosyl-L-methionine-dependent methyltransferases"/>
    <property type="match status" value="1"/>
</dbReference>
<keyword evidence="3" id="KW-1185">Reference proteome</keyword>
<dbReference type="EMBL" id="JAYFSI010000002">
    <property type="protein sequence ID" value="MEA5360454.1"/>
    <property type="molecule type" value="Genomic_DNA"/>
</dbReference>
<dbReference type="Proteomes" id="UP001304298">
    <property type="component" value="Unassembled WGS sequence"/>
</dbReference>
<gene>
    <name evidence="2" type="ORF">VA596_12985</name>
</gene>
<dbReference type="InterPro" id="IPR050320">
    <property type="entry name" value="N5-glutamine_MTase"/>
</dbReference>
<dbReference type="CDD" id="cd02440">
    <property type="entry name" value="AdoMet_MTases"/>
    <property type="match status" value="1"/>
</dbReference>
<keyword evidence="2" id="KW-0489">Methyltransferase</keyword>
<evidence type="ECO:0000259" key="1">
    <source>
        <dbReference type="Pfam" id="PF13649"/>
    </source>
</evidence>
<dbReference type="PANTHER" id="PTHR18895:SF74">
    <property type="entry name" value="MTRF1L RELEASE FACTOR GLUTAMINE METHYLTRANSFERASE"/>
    <property type="match status" value="1"/>
</dbReference>
<dbReference type="RefSeq" id="WP_323326611.1">
    <property type="nucleotide sequence ID" value="NZ_JAYFSI010000002.1"/>
</dbReference>
<dbReference type="GO" id="GO:0032259">
    <property type="term" value="P:methylation"/>
    <property type="evidence" value="ECO:0007669"/>
    <property type="project" value="UniProtKB-KW"/>
</dbReference>
<proteinExistence type="predicted"/>
<dbReference type="Gene3D" id="3.40.50.150">
    <property type="entry name" value="Vaccinia Virus protein VP39"/>
    <property type="match status" value="1"/>
</dbReference>
<organism evidence="2 3">
    <name type="scientific">Amycolatopsis heterodermiae</name>
    <dbReference type="NCBI Taxonomy" id="3110235"/>
    <lineage>
        <taxon>Bacteria</taxon>
        <taxon>Bacillati</taxon>
        <taxon>Actinomycetota</taxon>
        <taxon>Actinomycetes</taxon>
        <taxon>Pseudonocardiales</taxon>
        <taxon>Pseudonocardiaceae</taxon>
        <taxon>Amycolatopsis</taxon>
    </lineage>
</organism>
<keyword evidence="2" id="KW-0808">Transferase</keyword>
<protein>
    <submittedName>
        <fullName evidence="2">Methyltransferase domain-containing protein</fullName>
    </submittedName>
</protein>
<evidence type="ECO:0000313" key="3">
    <source>
        <dbReference type="Proteomes" id="UP001304298"/>
    </source>
</evidence>
<evidence type="ECO:0000313" key="2">
    <source>
        <dbReference type="EMBL" id="MEA5360454.1"/>
    </source>
</evidence>
<reference evidence="2 3" key="1">
    <citation type="submission" date="2023-12" db="EMBL/GenBank/DDBJ databases">
        <title>Amycolatopsis sp. V23-08.</title>
        <authorList>
            <person name="Somphong A."/>
        </authorList>
    </citation>
    <scope>NUCLEOTIDE SEQUENCE [LARGE SCALE GENOMIC DNA]</scope>
    <source>
        <strain evidence="2 3">V23-08</strain>
    </source>
</reference>
<accession>A0ABU5R475</accession>
<dbReference type="Pfam" id="PF13649">
    <property type="entry name" value="Methyltransf_25"/>
    <property type="match status" value="1"/>
</dbReference>
<dbReference type="GO" id="GO:0008168">
    <property type="term" value="F:methyltransferase activity"/>
    <property type="evidence" value="ECO:0007669"/>
    <property type="project" value="UniProtKB-KW"/>
</dbReference>
<comment type="caution">
    <text evidence="2">The sequence shown here is derived from an EMBL/GenBank/DDBJ whole genome shotgun (WGS) entry which is preliminary data.</text>
</comment>
<dbReference type="InterPro" id="IPR041698">
    <property type="entry name" value="Methyltransf_25"/>
</dbReference>
<dbReference type="PANTHER" id="PTHR18895">
    <property type="entry name" value="HEMK METHYLTRANSFERASE"/>
    <property type="match status" value="1"/>
</dbReference>
<dbReference type="InterPro" id="IPR029063">
    <property type="entry name" value="SAM-dependent_MTases_sf"/>
</dbReference>
<name>A0ABU5R475_9PSEU</name>